<proteinExistence type="predicted"/>
<evidence type="ECO:0000313" key="3">
    <source>
        <dbReference type="Proteomes" id="UP000702425"/>
    </source>
</evidence>
<gene>
    <name evidence="2" type="ORF">E5S67_00601</name>
</gene>
<dbReference type="EMBL" id="SRRZ01000007">
    <property type="protein sequence ID" value="NQE32884.1"/>
    <property type="molecule type" value="Genomic_DNA"/>
</dbReference>
<keyword evidence="3" id="KW-1185">Reference proteome</keyword>
<dbReference type="Proteomes" id="UP000702425">
    <property type="component" value="Unassembled WGS sequence"/>
</dbReference>
<accession>A0ABX2CR97</accession>
<feature type="domain" description="NfeD-like C-terminal" evidence="1">
    <location>
        <begin position="7"/>
        <end position="58"/>
    </location>
</feature>
<dbReference type="Pfam" id="PF01957">
    <property type="entry name" value="NfeD"/>
    <property type="match status" value="1"/>
</dbReference>
<sequence length="68" mass="7679">MSINDLETAIVDEEIRPNEPGRVRFQNSWWPAKCDRDMTFEPGEVVRVVGIDNITLIVAASFVINSES</sequence>
<organism evidence="2 3">
    <name type="scientific">Microcoleus asticus IPMA8</name>
    <dbReference type="NCBI Taxonomy" id="2563858"/>
    <lineage>
        <taxon>Bacteria</taxon>
        <taxon>Bacillati</taxon>
        <taxon>Cyanobacteriota</taxon>
        <taxon>Cyanophyceae</taxon>
        <taxon>Oscillatoriophycideae</taxon>
        <taxon>Oscillatoriales</taxon>
        <taxon>Microcoleaceae</taxon>
        <taxon>Microcoleus</taxon>
        <taxon>Microcoleus asticus</taxon>
    </lineage>
</organism>
<dbReference type="RefSeq" id="WP_172185369.1">
    <property type="nucleotide sequence ID" value="NZ_CAWPPK010000285.1"/>
</dbReference>
<dbReference type="InterPro" id="IPR012340">
    <property type="entry name" value="NA-bd_OB-fold"/>
</dbReference>
<protein>
    <recommendedName>
        <fullName evidence="1">NfeD-like C-terminal domain-containing protein</fullName>
    </recommendedName>
</protein>
<reference evidence="2 3" key="1">
    <citation type="journal article" date="2020" name="Sci. Rep.">
        <title>A novel cyanobacterial geosmin producer, revising GeoA distribution and dispersion patterns in Bacteria.</title>
        <authorList>
            <person name="Churro C."/>
            <person name="Semedo-Aguiar A.P."/>
            <person name="Silva A.D."/>
            <person name="Pereira-Leal J.B."/>
            <person name="Leite R.B."/>
        </authorList>
    </citation>
    <scope>NUCLEOTIDE SEQUENCE [LARGE SCALE GENOMIC DNA]</scope>
    <source>
        <strain evidence="2 3">IPMA8</strain>
    </source>
</reference>
<name>A0ABX2CR97_9CYAN</name>
<evidence type="ECO:0000313" key="2">
    <source>
        <dbReference type="EMBL" id="NQE32884.1"/>
    </source>
</evidence>
<dbReference type="Gene3D" id="2.40.50.140">
    <property type="entry name" value="Nucleic acid-binding proteins"/>
    <property type="match status" value="1"/>
</dbReference>
<evidence type="ECO:0000259" key="1">
    <source>
        <dbReference type="Pfam" id="PF01957"/>
    </source>
</evidence>
<dbReference type="InterPro" id="IPR002810">
    <property type="entry name" value="NfeD-like_C"/>
</dbReference>
<comment type="caution">
    <text evidence="2">The sequence shown here is derived from an EMBL/GenBank/DDBJ whole genome shotgun (WGS) entry which is preliminary data.</text>
</comment>